<dbReference type="KEGG" id="ker:91101079"/>
<keyword evidence="3" id="KW-0862">Zinc</keyword>
<evidence type="ECO:0000256" key="5">
    <source>
        <dbReference type="SAM" id="MobiDB-lite"/>
    </source>
</evidence>
<evidence type="ECO:0000256" key="3">
    <source>
        <dbReference type="ARBA" id="ARBA00022833"/>
    </source>
</evidence>
<feature type="compositionally biased region" description="Acidic residues" evidence="5">
    <location>
        <begin position="31"/>
        <end position="51"/>
    </location>
</feature>
<feature type="region of interest" description="Disordered" evidence="5">
    <location>
        <begin position="19"/>
        <end position="97"/>
    </location>
</feature>
<feature type="compositionally biased region" description="Basic residues" evidence="5">
    <location>
        <begin position="56"/>
        <end position="72"/>
    </location>
</feature>
<dbReference type="SUPFAM" id="SSF144232">
    <property type="entry name" value="HIT/MYND zinc finger-like"/>
    <property type="match status" value="1"/>
</dbReference>
<evidence type="ECO:0000256" key="2">
    <source>
        <dbReference type="ARBA" id="ARBA00022771"/>
    </source>
</evidence>
<proteinExistence type="predicted"/>
<dbReference type="GO" id="GO:0008270">
    <property type="term" value="F:zinc ion binding"/>
    <property type="evidence" value="ECO:0007669"/>
    <property type="project" value="UniProtKB-KW"/>
</dbReference>
<dbReference type="Gene3D" id="3.40.630.30">
    <property type="match status" value="1"/>
</dbReference>
<dbReference type="AlphaFoldDB" id="A0AAX4KFM4"/>
<evidence type="ECO:0000256" key="1">
    <source>
        <dbReference type="ARBA" id="ARBA00022723"/>
    </source>
</evidence>
<gene>
    <name evidence="7" type="ORF">V865_002275</name>
</gene>
<feature type="domain" description="MYND-type" evidence="6">
    <location>
        <begin position="367"/>
        <end position="410"/>
    </location>
</feature>
<dbReference type="PANTHER" id="PTHR43792">
    <property type="entry name" value="GNAT FAMILY, PUTATIVE (AFU_ORTHOLOGUE AFUA_3G00765)-RELATED-RELATED"/>
    <property type="match status" value="1"/>
</dbReference>
<dbReference type="InterPro" id="IPR002893">
    <property type="entry name" value="Znf_MYND"/>
</dbReference>
<evidence type="ECO:0000256" key="4">
    <source>
        <dbReference type="PROSITE-ProRule" id="PRU00134"/>
    </source>
</evidence>
<dbReference type="RefSeq" id="XP_066082175.1">
    <property type="nucleotide sequence ID" value="XM_066226078.1"/>
</dbReference>
<dbReference type="EMBL" id="CP144089">
    <property type="protein sequence ID" value="WWD04208.1"/>
    <property type="molecule type" value="Genomic_DNA"/>
</dbReference>
<name>A0AAX4KFM4_9TREE</name>
<dbReference type="GeneID" id="91101079"/>
<dbReference type="GO" id="GO:0016747">
    <property type="term" value="F:acyltransferase activity, transferring groups other than amino-acyl groups"/>
    <property type="evidence" value="ECO:0007669"/>
    <property type="project" value="InterPro"/>
</dbReference>
<dbReference type="SUPFAM" id="SSF55729">
    <property type="entry name" value="Acyl-CoA N-acyltransferases (Nat)"/>
    <property type="match status" value="1"/>
</dbReference>
<sequence>MSRSKVEGAEDLVEALAKEVDGTRINIPFEVDVDGNSSDEGEEAVDGEGGDGGEKSKKKKKKKKKSKSKKTPVIKPNQGRIPEEIPPPPPESPEATSKWDKEIVKGTKTYNLPAWGLLDDRARPILNIFRTPSCKKIELITPRLRLRQCEVGDLTGVRRIKMEPIVQKTQLYGSPSISDIKDSFLNRYIRSRDEYIFAITALNPSQLKVQDPGHVRISNRISNGEGYLGNIALSLTYPSASPSFLPTKGKIYTQPTFERTHNAKLEGKLFYEIHPQLWGQGIMSEAFEEVLRFGMEEVGCDSIASDPTTGNEASIHLCTKNGLTFSHTTNNMYNKPQLFHRITKEEWWKRNRPDKGVEDRWGGKEVCRWCMNFRLAPPTIQCKYCQWAKYCSRECQKADWVRNGGHQSECDLEEAP</sequence>
<keyword evidence="2 4" id="KW-0863">Zinc-finger</keyword>
<keyword evidence="8" id="KW-1185">Reference proteome</keyword>
<evidence type="ECO:0000313" key="8">
    <source>
        <dbReference type="Proteomes" id="UP001358614"/>
    </source>
</evidence>
<dbReference type="InterPro" id="IPR051531">
    <property type="entry name" value="N-acetyltransferase"/>
</dbReference>
<dbReference type="PROSITE" id="PS50865">
    <property type="entry name" value="ZF_MYND_2"/>
    <property type="match status" value="1"/>
</dbReference>
<evidence type="ECO:0000313" key="7">
    <source>
        <dbReference type="EMBL" id="WWD04208.1"/>
    </source>
</evidence>
<dbReference type="Proteomes" id="UP001358614">
    <property type="component" value="Chromosome 1"/>
</dbReference>
<dbReference type="InterPro" id="IPR016181">
    <property type="entry name" value="Acyl_CoA_acyltransferase"/>
</dbReference>
<evidence type="ECO:0000259" key="6">
    <source>
        <dbReference type="PROSITE" id="PS50865"/>
    </source>
</evidence>
<dbReference type="Gene3D" id="6.10.140.2220">
    <property type="match status" value="1"/>
</dbReference>
<keyword evidence="1" id="KW-0479">Metal-binding</keyword>
<dbReference type="Pfam" id="PF01753">
    <property type="entry name" value="zf-MYND"/>
    <property type="match status" value="1"/>
</dbReference>
<dbReference type="Pfam" id="PF13302">
    <property type="entry name" value="Acetyltransf_3"/>
    <property type="match status" value="1"/>
</dbReference>
<dbReference type="PANTHER" id="PTHR43792:SF15">
    <property type="entry name" value="MYND-TYPE DOMAIN-CONTAINING PROTEIN"/>
    <property type="match status" value="1"/>
</dbReference>
<organism evidence="7 8">
    <name type="scientific">Kwoniella europaea PYCC6329</name>
    <dbReference type="NCBI Taxonomy" id="1423913"/>
    <lineage>
        <taxon>Eukaryota</taxon>
        <taxon>Fungi</taxon>
        <taxon>Dikarya</taxon>
        <taxon>Basidiomycota</taxon>
        <taxon>Agaricomycotina</taxon>
        <taxon>Tremellomycetes</taxon>
        <taxon>Tremellales</taxon>
        <taxon>Cryptococcaceae</taxon>
        <taxon>Kwoniella</taxon>
    </lineage>
</organism>
<reference evidence="7 8" key="1">
    <citation type="submission" date="2024-01" db="EMBL/GenBank/DDBJ databases">
        <title>Comparative genomics of Cryptococcus and Kwoniella reveals pathogenesis evolution and contrasting modes of karyotype evolution via chromosome fusion or intercentromeric recombination.</title>
        <authorList>
            <person name="Coelho M.A."/>
            <person name="David-Palma M."/>
            <person name="Shea T."/>
            <person name="Bowers K."/>
            <person name="McGinley-Smith S."/>
            <person name="Mohammad A.W."/>
            <person name="Gnirke A."/>
            <person name="Yurkov A.M."/>
            <person name="Nowrousian M."/>
            <person name="Sun S."/>
            <person name="Cuomo C.A."/>
            <person name="Heitman J."/>
        </authorList>
    </citation>
    <scope>NUCLEOTIDE SEQUENCE [LARGE SCALE GENOMIC DNA]</scope>
    <source>
        <strain evidence="7 8">PYCC6329</strain>
    </source>
</reference>
<dbReference type="InterPro" id="IPR000182">
    <property type="entry name" value="GNAT_dom"/>
</dbReference>
<accession>A0AAX4KFM4</accession>
<protein>
    <recommendedName>
        <fullName evidence="6">MYND-type domain-containing protein</fullName>
    </recommendedName>
</protein>